<dbReference type="PANTHER" id="PTHR33471:SF4">
    <property type="entry name" value="T22H22.11 PROTEIN"/>
    <property type="match status" value="1"/>
</dbReference>
<reference evidence="1 2" key="1">
    <citation type="submission" date="2017-11" db="EMBL/GenBank/DDBJ databases">
        <title>De-novo sequencing of pomegranate (Punica granatum L.) genome.</title>
        <authorList>
            <person name="Akparov Z."/>
            <person name="Amiraslanov A."/>
            <person name="Hajiyeva S."/>
            <person name="Abbasov M."/>
            <person name="Kaur K."/>
            <person name="Hamwieh A."/>
            <person name="Solovyev V."/>
            <person name="Salamov A."/>
            <person name="Braich B."/>
            <person name="Kosarev P."/>
            <person name="Mahmoud A."/>
            <person name="Hajiyev E."/>
            <person name="Babayeva S."/>
            <person name="Izzatullayeva V."/>
            <person name="Mammadov A."/>
            <person name="Mammadov A."/>
            <person name="Sharifova S."/>
            <person name="Ojaghi J."/>
            <person name="Eynullazada K."/>
            <person name="Bayramov B."/>
            <person name="Abdulazimova A."/>
            <person name="Shahmuradov I."/>
        </authorList>
    </citation>
    <scope>NUCLEOTIDE SEQUENCE [LARGE SCALE GENOMIC DNA]</scope>
    <source>
        <strain evidence="2">cv. AG2017</strain>
        <tissue evidence="1">Leaf</tissue>
    </source>
</reference>
<dbReference type="GeneID" id="116200678"/>
<dbReference type="OrthoDB" id="66620at2759"/>
<sequence>MLCSRHQIISPGCYQLRWSFPAIGELSPVEARCLGHTERRRRALLRVERELKKGDHRSALSMVKQLQGKPGGLRGFGAAEQVPKRLLTLDDLKLDGRDLSYLEPLVDSVMYSIRRCIWFASMEEEASANATKNIVLEEDLPEEDYSVFALHEAGHFLAGYLLGVLPKEYKLLKKRALGRDQFAGGKVNFIGFDFLREVPNARVLKIHNTDKGYVPSKKFNNFSCVILGGIVAEHLSFGYSEGLHSDVDKLDRVIRWLGLTEDEAELHIRWAATNTAFILHRHREAGLKLAEAMASGKPISACIDTIEDAISRNKI</sequence>
<dbReference type="EMBL" id="PGOL01045308">
    <property type="protein sequence ID" value="PKH47688.1"/>
    <property type="molecule type" value="Genomic_DNA"/>
</dbReference>
<comment type="caution">
    <text evidence="1">The sequence shown here is derived from an EMBL/GenBank/DDBJ whole genome shotgun (WGS) entry which is preliminary data.</text>
</comment>
<gene>
    <name evidence="1" type="ORF">CRG98_050472</name>
</gene>
<keyword evidence="2" id="KW-1185">Reference proteome</keyword>
<dbReference type="PANTHER" id="PTHR33471">
    <property type="entry name" value="ATP-DEPENDENT ZINC METALLOPROTEASE-RELATED"/>
    <property type="match status" value="1"/>
</dbReference>
<dbReference type="InterPro" id="IPR037219">
    <property type="entry name" value="Peptidase_M41-like"/>
</dbReference>
<dbReference type="GO" id="GO:0005524">
    <property type="term" value="F:ATP binding"/>
    <property type="evidence" value="ECO:0007669"/>
    <property type="project" value="InterPro"/>
</dbReference>
<dbReference type="GO" id="GO:0004222">
    <property type="term" value="F:metalloendopeptidase activity"/>
    <property type="evidence" value="ECO:0007669"/>
    <property type="project" value="InterPro"/>
</dbReference>
<dbReference type="SUPFAM" id="SSF140990">
    <property type="entry name" value="FtsH protease domain-like"/>
    <property type="match status" value="1"/>
</dbReference>
<organism evidence="1 2">
    <name type="scientific">Punica granatum</name>
    <name type="common">Pomegranate</name>
    <dbReference type="NCBI Taxonomy" id="22663"/>
    <lineage>
        <taxon>Eukaryota</taxon>
        <taxon>Viridiplantae</taxon>
        <taxon>Streptophyta</taxon>
        <taxon>Embryophyta</taxon>
        <taxon>Tracheophyta</taxon>
        <taxon>Spermatophyta</taxon>
        <taxon>Magnoliopsida</taxon>
        <taxon>eudicotyledons</taxon>
        <taxon>Gunneridae</taxon>
        <taxon>Pentapetalae</taxon>
        <taxon>rosids</taxon>
        <taxon>malvids</taxon>
        <taxon>Myrtales</taxon>
        <taxon>Lythraceae</taxon>
        <taxon>Punica</taxon>
    </lineage>
</organism>
<dbReference type="GO" id="GO:0006508">
    <property type="term" value="P:proteolysis"/>
    <property type="evidence" value="ECO:0007669"/>
    <property type="project" value="InterPro"/>
</dbReference>
<proteinExistence type="predicted"/>
<dbReference type="Proteomes" id="UP000233551">
    <property type="component" value="Unassembled WGS sequence"/>
</dbReference>
<protein>
    <submittedName>
        <fullName evidence="1">Uncharacterized protein</fullName>
    </submittedName>
</protein>
<dbReference type="GO" id="GO:0004176">
    <property type="term" value="F:ATP-dependent peptidase activity"/>
    <property type="evidence" value="ECO:0007669"/>
    <property type="project" value="InterPro"/>
</dbReference>
<evidence type="ECO:0000313" key="1">
    <source>
        <dbReference type="EMBL" id="PKH47688.1"/>
    </source>
</evidence>
<evidence type="ECO:0000313" key="2">
    <source>
        <dbReference type="Proteomes" id="UP000233551"/>
    </source>
</evidence>
<name>A0A2I0GBF7_PUNGR</name>
<accession>A0A2I0GBF7</accession>
<dbReference type="Gene3D" id="1.20.58.760">
    <property type="entry name" value="Peptidase M41"/>
    <property type="match status" value="1"/>
</dbReference>
<dbReference type="AlphaFoldDB" id="A0A2I0GBF7"/>